<protein>
    <submittedName>
        <fullName evidence="4">BPI2 domain-containing protein</fullName>
    </submittedName>
</protein>
<dbReference type="SMART" id="SM00329">
    <property type="entry name" value="BPI2"/>
    <property type="match status" value="1"/>
</dbReference>
<dbReference type="GO" id="GO:0008289">
    <property type="term" value="F:lipid binding"/>
    <property type="evidence" value="ECO:0007669"/>
    <property type="project" value="InterPro"/>
</dbReference>
<dbReference type="Proteomes" id="UP000274131">
    <property type="component" value="Unassembled WGS sequence"/>
</dbReference>
<gene>
    <name evidence="2" type="ORF">EVEC_LOCUS9789</name>
</gene>
<dbReference type="EMBL" id="UXUI01010300">
    <property type="protein sequence ID" value="VDD95038.1"/>
    <property type="molecule type" value="Genomic_DNA"/>
</dbReference>
<organism evidence="4">
    <name type="scientific">Enterobius vermicularis</name>
    <name type="common">Human pinworm</name>
    <dbReference type="NCBI Taxonomy" id="51028"/>
    <lineage>
        <taxon>Eukaryota</taxon>
        <taxon>Metazoa</taxon>
        <taxon>Ecdysozoa</taxon>
        <taxon>Nematoda</taxon>
        <taxon>Chromadorea</taxon>
        <taxon>Rhabditida</taxon>
        <taxon>Spirurina</taxon>
        <taxon>Oxyuridomorpha</taxon>
        <taxon>Oxyuroidea</taxon>
        <taxon>Oxyuridae</taxon>
        <taxon>Enterobius</taxon>
    </lineage>
</organism>
<dbReference type="AlphaFoldDB" id="A0A0N4VHZ3"/>
<dbReference type="InterPro" id="IPR001124">
    <property type="entry name" value="Lipid-bd_serum_glycop_C"/>
</dbReference>
<name>A0A0N4VHZ3_ENTVE</name>
<reference evidence="2 3" key="2">
    <citation type="submission" date="2018-10" db="EMBL/GenBank/DDBJ databases">
        <authorList>
            <consortium name="Pathogen Informatics"/>
        </authorList>
    </citation>
    <scope>NUCLEOTIDE SEQUENCE [LARGE SCALE GENOMIC DNA]</scope>
</reference>
<accession>A0A0N4VHZ3</accession>
<reference evidence="4" key="1">
    <citation type="submission" date="2017-02" db="UniProtKB">
        <authorList>
            <consortium name="WormBaseParasite"/>
        </authorList>
    </citation>
    <scope>IDENTIFICATION</scope>
</reference>
<evidence type="ECO:0000259" key="1">
    <source>
        <dbReference type="SMART" id="SM00329"/>
    </source>
</evidence>
<dbReference type="STRING" id="51028.A0A0N4VHZ3"/>
<evidence type="ECO:0000313" key="2">
    <source>
        <dbReference type="EMBL" id="VDD95038.1"/>
    </source>
</evidence>
<sequence length="416" mass="46805">MLNQMIVSALANPLCEIPLTVAHFFEEQKKAILTTTPIPPTTAPTTPKVFVLKFGESLGSLTTTSTQAPVENENAFYETSDEVPDEDLAAKFAADLCAADRIDENDGATLELATLRPVSKRSVNEQPRFNPKLAEALWAPDLTLMYSPNFTEKSVIFGLDGGIVFFGQKAKNVSRPRNLDVSGLGDKMFGLMISEYVPNTFLTHIYENDFGNFHEVFKTHNLPKFVKPIAKVLCRTCELHMFANLTSRPNMVIEPSGVKMTIDGDVTIKFIGRWKSYNLISADTQLSVVVRPYVRYSRVYGDVGLGKLDIHMKNMGIRGVFANSLKKALNAVIPNKLWPKIKKRLRFALSQRGIRLPIMCGVELERPSLQCADHAIVINTDFRYDLPRFVRKFRAYIRAEVEKKKKTIDSYEDDSE</sequence>
<dbReference type="WBParaSite" id="EVEC_0001044401-mRNA-1">
    <property type="protein sequence ID" value="EVEC_0001044401-mRNA-1"/>
    <property type="gene ID" value="EVEC_0001044401"/>
</dbReference>
<keyword evidence="3" id="KW-1185">Reference proteome</keyword>
<dbReference type="InterPro" id="IPR032942">
    <property type="entry name" value="BPI/LBP/Plunc"/>
</dbReference>
<dbReference type="GO" id="GO:0005615">
    <property type="term" value="C:extracellular space"/>
    <property type="evidence" value="ECO:0007669"/>
    <property type="project" value="TreeGrafter"/>
</dbReference>
<dbReference type="SUPFAM" id="SSF55394">
    <property type="entry name" value="Bactericidal permeability-increasing protein, BPI"/>
    <property type="match status" value="1"/>
</dbReference>
<dbReference type="OrthoDB" id="5776980at2759"/>
<proteinExistence type="predicted"/>
<evidence type="ECO:0000313" key="4">
    <source>
        <dbReference type="WBParaSite" id="EVEC_0001044401-mRNA-1"/>
    </source>
</evidence>
<dbReference type="Gene3D" id="3.15.20.10">
    <property type="entry name" value="Bactericidal permeability-increasing protein, domain 2"/>
    <property type="match status" value="1"/>
</dbReference>
<dbReference type="PANTHER" id="PTHR10504">
    <property type="entry name" value="BACTERICIDAL PERMEABILITY-INCREASING BPI PROTEIN-RELATED"/>
    <property type="match status" value="1"/>
</dbReference>
<evidence type="ECO:0000313" key="3">
    <source>
        <dbReference type="Proteomes" id="UP000274131"/>
    </source>
</evidence>
<dbReference type="PANTHER" id="PTHR10504:SF136">
    <property type="entry name" value="NOSE RESISTANT TO FLUOXETINE PROTEIN 5"/>
    <property type="match status" value="1"/>
</dbReference>
<dbReference type="Pfam" id="PF02886">
    <property type="entry name" value="LBP_BPI_CETP_C"/>
    <property type="match status" value="1"/>
</dbReference>
<feature type="domain" description="Lipid-binding serum glycoprotein C-terminal" evidence="1">
    <location>
        <begin position="183"/>
        <end position="380"/>
    </location>
</feature>
<dbReference type="InterPro" id="IPR017943">
    <property type="entry name" value="Bactericidal_perm-incr_a/b_dom"/>
</dbReference>